<proteinExistence type="predicted"/>
<evidence type="ECO:0000313" key="2">
    <source>
        <dbReference type="EMBL" id="PSF14287.1"/>
    </source>
</evidence>
<feature type="chain" id="PRO_5015734120" description="Lipoprotein" evidence="1">
    <location>
        <begin position="19"/>
        <end position="368"/>
    </location>
</feature>
<dbReference type="EMBL" id="PXNP01000004">
    <property type="protein sequence ID" value="PSF14287.1"/>
    <property type="molecule type" value="Genomic_DNA"/>
</dbReference>
<gene>
    <name evidence="2" type="ORF">C7H09_00070</name>
</gene>
<name>A0A2T1KW13_9GAMM</name>
<evidence type="ECO:0000256" key="1">
    <source>
        <dbReference type="SAM" id="SignalP"/>
    </source>
</evidence>
<keyword evidence="3" id="KW-1185">Reference proteome</keyword>
<comment type="caution">
    <text evidence="2">The sequence shown here is derived from an EMBL/GenBank/DDBJ whole genome shotgun (WGS) entry which is preliminary data.</text>
</comment>
<accession>A0A2T1KW13</accession>
<feature type="signal peptide" evidence="1">
    <location>
        <begin position="1"/>
        <end position="18"/>
    </location>
</feature>
<organism evidence="2 3">
    <name type="scientific">Marinobacter fuscus</name>
    <dbReference type="NCBI Taxonomy" id="2109942"/>
    <lineage>
        <taxon>Bacteria</taxon>
        <taxon>Pseudomonadati</taxon>
        <taxon>Pseudomonadota</taxon>
        <taxon>Gammaproteobacteria</taxon>
        <taxon>Pseudomonadales</taxon>
        <taxon>Marinobacteraceae</taxon>
        <taxon>Marinobacter</taxon>
    </lineage>
</organism>
<evidence type="ECO:0000313" key="3">
    <source>
        <dbReference type="Proteomes" id="UP000239866"/>
    </source>
</evidence>
<sequence>MRHSLSLMSAAIVAVGLAGCSTPKVVDTTPLSDTSVVKASYIIGGYILPDSRGEQVTYTLADRRTIESTVEFDSWLSRQLFGESHLADIMRPDKSLQWRVDHKDESYIECPLEGCVDVSVWDQFTEEASEDTEEEFYDPSGGDSCAMVTSDFSFSVVPKDTGRMVNGFNADQYVAQWKMVARDELGREDKHLVTMDFWMAKANDQMRGVWDINGRFQDYYLSNVQEAGNPLSAFFTDSVYSVIAMVSGDISKTEIDTESEVVKGLTQLEGYPVSIKLEWFANNQACQQEKQTASRSGGFDLSDPVGSLGKLAEGMVKTAAEDKAKDYMGYGTDKPVLTYIYDVASAQVQPERASRFEVPADYKLKDRR</sequence>
<evidence type="ECO:0008006" key="4">
    <source>
        <dbReference type="Google" id="ProtNLM"/>
    </source>
</evidence>
<dbReference type="AlphaFoldDB" id="A0A2T1KW13"/>
<reference evidence="2 3" key="1">
    <citation type="submission" date="2018-03" db="EMBL/GenBank/DDBJ databases">
        <title>Marinobacter brunus sp. nov., a marine bacterium of Gamma-proteobacteria isolated from the surface seawater of the South China Sea.</title>
        <authorList>
            <person name="Cheng H."/>
            <person name="Wu Y.-H."/>
            <person name="Xamxidin M."/>
            <person name="Xu X.-W."/>
        </authorList>
    </citation>
    <scope>NUCLEOTIDE SEQUENCE [LARGE SCALE GENOMIC DNA]</scope>
    <source>
        <strain evidence="2 3">NH169-3</strain>
    </source>
</reference>
<protein>
    <recommendedName>
        <fullName evidence="4">Lipoprotein</fullName>
    </recommendedName>
</protein>
<dbReference type="PROSITE" id="PS51257">
    <property type="entry name" value="PROKAR_LIPOPROTEIN"/>
    <property type="match status" value="1"/>
</dbReference>
<dbReference type="Proteomes" id="UP000239866">
    <property type="component" value="Unassembled WGS sequence"/>
</dbReference>
<keyword evidence="1" id="KW-0732">Signal</keyword>
<dbReference type="OrthoDB" id="6107658at2"/>